<reference evidence="1 2" key="1">
    <citation type="journal article" date="2020" name="Front. Microbiol.">
        <title>Genetic Organization of the aprX-lipA2 Operon Affects the Proteolytic Potential of Pseudomonas Species in Milk.</title>
        <authorList>
            <person name="Maier C."/>
            <person name="Huptas C."/>
            <person name="von Neubeck M."/>
            <person name="Scherer S."/>
            <person name="Wenning M."/>
            <person name="Lucking G."/>
        </authorList>
    </citation>
    <scope>NUCLEOTIDE SEQUENCE [LARGE SCALE GENOMIC DNA]</scope>
    <source>
        <strain evidence="1 2">WS 5114</strain>
    </source>
</reference>
<comment type="caution">
    <text evidence="1">The sequence shown here is derived from an EMBL/GenBank/DDBJ whole genome shotgun (WGS) entry which is preliminary data.</text>
</comment>
<gene>
    <name evidence="1" type="ORF">HBO26_21945</name>
</gene>
<evidence type="ECO:0000313" key="2">
    <source>
        <dbReference type="Proteomes" id="UP000548707"/>
    </source>
</evidence>
<name>A0AB36D1G5_9PSED</name>
<proteinExistence type="predicted"/>
<evidence type="ECO:0000313" key="1">
    <source>
        <dbReference type="EMBL" id="NMZ81950.1"/>
    </source>
</evidence>
<accession>A0AB36D1G5</accession>
<dbReference type="Proteomes" id="UP000548707">
    <property type="component" value="Unassembled WGS sequence"/>
</dbReference>
<dbReference type="RefSeq" id="WP_169857866.1">
    <property type="nucleotide sequence ID" value="NZ_JAAQXV010000007.1"/>
</dbReference>
<organism evidence="1 2">
    <name type="scientific">Pseudomonas mandelii</name>
    <dbReference type="NCBI Taxonomy" id="75612"/>
    <lineage>
        <taxon>Bacteria</taxon>
        <taxon>Pseudomonadati</taxon>
        <taxon>Pseudomonadota</taxon>
        <taxon>Gammaproteobacteria</taxon>
        <taxon>Pseudomonadales</taxon>
        <taxon>Pseudomonadaceae</taxon>
        <taxon>Pseudomonas</taxon>
    </lineage>
</organism>
<dbReference type="InterPro" id="IPR021352">
    <property type="entry name" value="DUF2971"/>
</dbReference>
<protein>
    <submittedName>
        <fullName evidence="1">DUF2971 domain-containing protein</fullName>
    </submittedName>
</protein>
<dbReference type="AlphaFoldDB" id="A0AB36D1G5"/>
<sequence length="295" mass="33876">MSELPQRIAPERIFKYLHPDRVDVLANGKICVSSPQNLNDPFELKPPLQLFESDESMLKVALATLPKMAGEAYDKMPAAARARLSKDQFLQMLRAQLLSSDAGISVTIKKLMPEIADRFNATTEQRMGILCLTEEPDDLLMWAHYGCSHEGFVIEFDPKASFFNQRRSEVDEFRHLRPVIYSSTRPTLTFSQAKDLSALLTKSDHWTYEKEWRMMLDLDDASAVISVGDKRFHLFEFQPETIRSVIFGARMAERKKMEILDLITTRPLLKHINCFQAVADETTFKLNLYPLTVQQ</sequence>
<dbReference type="EMBL" id="JAAQXV010000007">
    <property type="protein sequence ID" value="NMZ81950.1"/>
    <property type="molecule type" value="Genomic_DNA"/>
</dbReference>
<dbReference type="Pfam" id="PF11185">
    <property type="entry name" value="DUF2971"/>
    <property type="match status" value="1"/>
</dbReference>